<comment type="caution">
    <text evidence="1">The sequence shown here is derived from an EMBL/GenBank/DDBJ whole genome shotgun (WGS) entry which is preliminary data.</text>
</comment>
<name>A0ABQ0JS62_9BACT</name>
<reference evidence="2" key="1">
    <citation type="journal article" date="2015" name="Genome Announc.">
        <title>Draft Genome Sequence of an Anaerobic Ammonium-Oxidizing Bacterium, "Candidatus Brocadia sinica".</title>
        <authorList>
            <person name="Oshiki M."/>
            <person name="Shinyako-Hata K."/>
            <person name="Satoh H."/>
            <person name="Okabe S."/>
        </authorList>
    </citation>
    <scope>NUCLEOTIDE SEQUENCE [LARGE SCALE GENOMIC DNA]</scope>
    <source>
        <strain evidence="2">JPN1</strain>
    </source>
</reference>
<proteinExistence type="predicted"/>
<gene>
    <name evidence="1" type="ORF">BROSI_A0071</name>
</gene>
<protein>
    <submittedName>
        <fullName evidence="1">Uncharacterized protein</fullName>
    </submittedName>
</protein>
<evidence type="ECO:0000313" key="2">
    <source>
        <dbReference type="Proteomes" id="UP000032309"/>
    </source>
</evidence>
<organism evidence="1 2">
    <name type="scientific">Candidatus Brocadia sinica JPN1</name>
    <dbReference type="NCBI Taxonomy" id="1197129"/>
    <lineage>
        <taxon>Bacteria</taxon>
        <taxon>Pseudomonadati</taxon>
        <taxon>Planctomycetota</taxon>
        <taxon>Candidatus Brocadiia</taxon>
        <taxon>Candidatus Brocadiales</taxon>
        <taxon>Candidatus Brocadiaceae</taxon>
        <taxon>Candidatus Brocadia</taxon>
    </lineage>
</organism>
<accession>A0ABQ0JS62</accession>
<dbReference type="Proteomes" id="UP000032309">
    <property type="component" value="Unassembled WGS sequence"/>
</dbReference>
<keyword evidence="2" id="KW-1185">Reference proteome</keyword>
<sequence>MFKFYTLDERLTHVKSVYRKYSKIGGTGGIGGILPVKSRD</sequence>
<evidence type="ECO:0000313" key="1">
    <source>
        <dbReference type="EMBL" id="GAN31570.1"/>
    </source>
</evidence>
<dbReference type="EMBL" id="BAFN01000001">
    <property type="protein sequence ID" value="GAN31570.1"/>
    <property type="molecule type" value="Genomic_DNA"/>
</dbReference>